<evidence type="ECO:0000256" key="6">
    <source>
        <dbReference type="ARBA" id="ARBA00022917"/>
    </source>
</evidence>
<dbReference type="Pfam" id="PF00133">
    <property type="entry name" value="tRNA-synt_1"/>
    <property type="match status" value="1"/>
</dbReference>
<feature type="compositionally biased region" description="Polar residues" evidence="8">
    <location>
        <begin position="1"/>
        <end position="11"/>
    </location>
</feature>
<dbReference type="PANTHER" id="PTHR43740:SF2">
    <property type="entry name" value="LEUCINE--TRNA LIGASE, MITOCHONDRIAL"/>
    <property type="match status" value="1"/>
</dbReference>
<dbReference type="InterPro" id="IPR014729">
    <property type="entry name" value="Rossmann-like_a/b/a_fold"/>
</dbReference>
<evidence type="ECO:0000256" key="4">
    <source>
        <dbReference type="ARBA" id="ARBA00022741"/>
    </source>
</evidence>
<keyword evidence="5" id="KW-0067">ATP-binding</keyword>
<dbReference type="GO" id="GO:0006429">
    <property type="term" value="P:leucyl-tRNA aminoacylation"/>
    <property type="evidence" value="ECO:0007669"/>
    <property type="project" value="InterPro"/>
</dbReference>
<dbReference type="SUPFAM" id="SSF52374">
    <property type="entry name" value="Nucleotidylyl transferase"/>
    <property type="match status" value="1"/>
</dbReference>
<dbReference type="PRINTS" id="PR00985">
    <property type="entry name" value="TRNASYNTHLEU"/>
</dbReference>
<gene>
    <name evidence="10" type="ORF">GSONMT00038061001</name>
</gene>
<accession>A0A060XBR9</accession>
<evidence type="ECO:0000256" key="8">
    <source>
        <dbReference type="SAM" id="MobiDB-lite"/>
    </source>
</evidence>
<protein>
    <recommendedName>
        <fullName evidence="2">leucine--tRNA ligase</fullName>
        <ecNumber evidence="2">6.1.1.4</ecNumber>
    </recommendedName>
</protein>
<dbReference type="InterPro" id="IPR002302">
    <property type="entry name" value="Leu-tRNA-ligase"/>
</dbReference>
<dbReference type="PANTHER" id="PTHR43740">
    <property type="entry name" value="LEUCYL-TRNA SYNTHETASE"/>
    <property type="match status" value="1"/>
</dbReference>
<evidence type="ECO:0000313" key="10">
    <source>
        <dbReference type="EMBL" id="CDQ77093.1"/>
    </source>
</evidence>
<evidence type="ECO:0000256" key="1">
    <source>
        <dbReference type="ARBA" id="ARBA00005594"/>
    </source>
</evidence>
<keyword evidence="3" id="KW-0436">Ligase</keyword>
<feature type="domain" description="Aminoacyl-tRNA synthetase class Ia" evidence="9">
    <location>
        <begin position="53"/>
        <end position="149"/>
    </location>
</feature>
<feature type="region of interest" description="Disordered" evidence="8">
    <location>
        <begin position="1"/>
        <end position="41"/>
    </location>
</feature>
<keyword evidence="6" id="KW-0648">Protein biosynthesis</keyword>
<dbReference type="EC" id="6.1.1.4" evidence="2"/>
<feature type="compositionally biased region" description="Low complexity" evidence="8">
    <location>
        <begin position="29"/>
        <end position="41"/>
    </location>
</feature>
<evidence type="ECO:0000313" key="11">
    <source>
        <dbReference type="Proteomes" id="UP000193380"/>
    </source>
</evidence>
<name>A0A060XBR9_ONCMY</name>
<evidence type="ECO:0000256" key="2">
    <source>
        <dbReference type="ARBA" id="ARBA00013164"/>
    </source>
</evidence>
<proteinExistence type="inferred from homology"/>
<evidence type="ECO:0000256" key="7">
    <source>
        <dbReference type="ARBA" id="ARBA00023146"/>
    </source>
</evidence>
<reference evidence="10" key="1">
    <citation type="journal article" date="2014" name="Nat. Commun.">
        <title>The rainbow trout genome provides novel insights into evolution after whole-genome duplication in vertebrates.</title>
        <authorList>
            <person name="Berthelot C."/>
            <person name="Brunet F."/>
            <person name="Chalopin D."/>
            <person name="Juanchich A."/>
            <person name="Bernard M."/>
            <person name="Noel B."/>
            <person name="Bento P."/>
            <person name="Da Silva C."/>
            <person name="Labadie K."/>
            <person name="Alberti A."/>
            <person name="Aury J.M."/>
            <person name="Louis A."/>
            <person name="Dehais P."/>
            <person name="Bardou P."/>
            <person name="Montfort J."/>
            <person name="Klopp C."/>
            <person name="Cabau C."/>
            <person name="Gaspin C."/>
            <person name="Thorgaard G.H."/>
            <person name="Boussaha M."/>
            <person name="Quillet E."/>
            <person name="Guyomard R."/>
            <person name="Galiana D."/>
            <person name="Bobe J."/>
            <person name="Volff J.N."/>
            <person name="Genet C."/>
            <person name="Wincker P."/>
            <person name="Jaillon O."/>
            <person name="Roest Crollius H."/>
            <person name="Guiguen Y."/>
        </authorList>
    </citation>
    <scope>NUCLEOTIDE SEQUENCE [LARGE SCALE GENOMIC DNA]</scope>
</reference>
<comment type="similarity">
    <text evidence="1">Belongs to the class-I aminoacyl-tRNA synthetase family.</text>
</comment>
<evidence type="ECO:0000256" key="5">
    <source>
        <dbReference type="ARBA" id="ARBA00022840"/>
    </source>
</evidence>
<organism evidence="10 11">
    <name type="scientific">Oncorhynchus mykiss</name>
    <name type="common">Rainbow trout</name>
    <name type="synonym">Salmo gairdneri</name>
    <dbReference type="NCBI Taxonomy" id="8022"/>
    <lineage>
        <taxon>Eukaryota</taxon>
        <taxon>Metazoa</taxon>
        <taxon>Chordata</taxon>
        <taxon>Craniata</taxon>
        <taxon>Vertebrata</taxon>
        <taxon>Euteleostomi</taxon>
        <taxon>Actinopterygii</taxon>
        <taxon>Neopterygii</taxon>
        <taxon>Teleostei</taxon>
        <taxon>Protacanthopterygii</taxon>
        <taxon>Salmoniformes</taxon>
        <taxon>Salmonidae</taxon>
        <taxon>Salmoninae</taxon>
        <taxon>Oncorhynchus</taxon>
    </lineage>
</organism>
<dbReference type="InterPro" id="IPR002300">
    <property type="entry name" value="aa-tRNA-synth_Ia"/>
</dbReference>
<dbReference type="Proteomes" id="UP000193380">
    <property type="component" value="Unassembled WGS sequence"/>
</dbReference>
<sequence>MDAMDSQQRTLPSREALTRKNGRRDTTQTPLSLSLSFPLTPSSPLSVSVPSNIQSMREQLDSLGLCFNWDKEVTTCLPDYYRWTQHLFLSLIRSAPVMLAYAVVNWDPVDQTVLADEQVDDSGCSWRSGALVEQKLLKQWFIKTTNYAKVGVCVSCAWRVYW</sequence>
<dbReference type="GO" id="GO:0032543">
    <property type="term" value="P:mitochondrial translation"/>
    <property type="evidence" value="ECO:0007669"/>
    <property type="project" value="TreeGrafter"/>
</dbReference>
<dbReference type="GO" id="GO:0004823">
    <property type="term" value="F:leucine-tRNA ligase activity"/>
    <property type="evidence" value="ECO:0007669"/>
    <property type="project" value="UniProtKB-EC"/>
</dbReference>
<dbReference type="GO" id="GO:0005739">
    <property type="term" value="C:mitochondrion"/>
    <property type="evidence" value="ECO:0007669"/>
    <property type="project" value="TreeGrafter"/>
</dbReference>
<dbReference type="STRING" id="8022.A0A060XBR9"/>
<dbReference type="PaxDb" id="8022-A0A060XBR9"/>
<keyword evidence="7" id="KW-0030">Aminoacyl-tRNA synthetase</keyword>
<dbReference type="EMBL" id="FR905202">
    <property type="protein sequence ID" value="CDQ77093.1"/>
    <property type="molecule type" value="Genomic_DNA"/>
</dbReference>
<evidence type="ECO:0000259" key="9">
    <source>
        <dbReference type="Pfam" id="PF00133"/>
    </source>
</evidence>
<dbReference type="AlphaFoldDB" id="A0A060XBR9"/>
<dbReference type="GO" id="GO:0005524">
    <property type="term" value="F:ATP binding"/>
    <property type="evidence" value="ECO:0007669"/>
    <property type="project" value="UniProtKB-KW"/>
</dbReference>
<evidence type="ECO:0000256" key="3">
    <source>
        <dbReference type="ARBA" id="ARBA00022598"/>
    </source>
</evidence>
<reference evidence="10" key="2">
    <citation type="submission" date="2014-03" db="EMBL/GenBank/DDBJ databases">
        <authorList>
            <person name="Genoscope - CEA"/>
        </authorList>
    </citation>
    <scope>NUCLEOTIDE SEQUENCE</scope>
</reference>
<dbReference type="Gene3D" id="3.40.50.620">
    <property type="entry name" value="HUPs"/>
    <property type="match status" value="1"/>
</dbReference>
<keyword evidence="4" id="KW-0547">Nucleotide-binding</keyword>